<feature type="domain" description="UPF0033" evidence="9">
    <location>
        <begin position="718"/>
        <end position="784"/>
    </location>
</feature>
<dbReference type="SUPFAM" id="SSF56014">
    <property type="entry name" value="Nitrite and sulphite reductase 4Fe-4S domain-like"/>
    <property type="match status" value="2"/>
</dbReference>
<protein>
    <submittedName>
        <fullName evidence="11">Sulfite reductase (Ferredoxin)</fullName>
    </submittedName>
</protein>
<feature type="domain" description="Nitrite/sulphite reductase 4Fe-4S" evidence="8">
    <location>
        <begin position="118"/>
        <end position="269"/>
    </location>
</feature>
<evidence type="ECO:0000256" key="4">
    <source>
        <dbReference type="ARBA" id="ARBA00023002"/>
    </source>
</evidence>
<evidence type="ECO:0000259" key="9">
    <source>
        <dbReference type="Pfam" id="PF01206"/>
    </source>
</evidence>
<keyword evidence="2" id="KW-0349">Heme</keyword>
<evidence type="ECO:0000313" key="11">
    <source>
        <dbReference type="EMBL" id="RCW39099.1"/>
    </source>
</evidence>
<dbReference type="InterPro" id="IPR001455">
    <property type="entry name" value="TusA-like"/>
</dbReference>
<dbReference type="InterPro" id="IPR006067">
    <property type="entry name" value="NO2/SO3_Rdtase_4Fe4S_dom"/>
</dbReference>
<feature type="region of interest" description="Disordered" evidence="7">
    <location>
        <begin position="689"/>
        <end position="711"/>
    </location>
</feature>
<dbReference type="InterPro" id="IPR051329">
    <property type="entry name" value="NIR_SIR_4Fe-4S"/>
</dbReference>
<feature type="domain" description="Nitrite/sulphite reductase 4Fe-4S" evidence="8">
    <location>
        <begin position="391"/>
        <end position="535"/>
    </location>
</feature>
<dbReference type="Pfam" id="PF01077">
    <property type="entry name" value="NIR_SIR"/>
    <property type="match status" value="2"/>
</dbReference>
<dbReference type="Pfam" id="PF01206">
    <property type="entry name" value="TusA"/>
    <property type="match status" value="1"/>
</dbReference>
<dbReference type="InterPro" id="IPR005117">
    <property type="entry name" value="NiRdtase/SiRdtase_haem-b_fer"/>
</dbReference>
<evidence type="ECO:0000256" key="7">
    <source>
        <dbReference type="SAM" id="MobiDB-lite"/>
    </source>
</evidence>
<evidence type="ECO:0000256" key="1">
    <source>
        <dbReference type="ARBA" id="ARBA00022485"/>
    </source>
</evidence>
<dbReference type="SUPFAM" id="SSF55124">
    <property type="entry name" value="Nitrite/Sulfite reductase N-terminal domain-like"/>
    <property type="match status" value="2"/>
</dbReference>
<evidence type="ECO:0000313" key="12">
    <source>
        <dbReference type="Proteomes" id="UP000252733"/>
    </source>
</evidence>
<dbReference type="InterPro" id="IPR006066">
    <property type="entry name" value="NO2/SO3_Rdtase_FeS/sirohaem_BS"/>
</dbReference>
<feature type="domain" description="Nitrite/Sulfite reductase ferredoxin-like" evidence="10">
    <location>
        <begin position="42"/>
        <end position="106"/>
    </location>
</feature>
<evidence type="ECO:0000256" key="6">
    <source>
        <dbReference type="ARBA" id="ARBA00023014"/>
    </source>
</evidence>
<dbReference type="InterPro" id="IPR036868">
    <property type="entry name" value="TusA-like_sf"/>
</dbReference>
<dbReference type="EMBL" id="QPIZ01000002">
    <property type="protein sequence ID" value="RCW39099.1"/>
    <property type="molecule type" value="Genomic_DNA"/>
</dbReference>
<feature type="compositionally biased region" description="Basic and acidic residues" evidence="7">
    <location>
        <begin position="693"/>
        <end position="711"/>
    </location>
</feature>
<evidence type="ECO:0000256" key="3">
    <source>
        <dbReference type="ARBA" id="ARBA00022723"/>
    </source>
</evidence>
<dbReference type="PROSITE" id="PS00365">
    <property type="entry name" value="NIR_SIR"/>
    <property type="match status" value="1"/>
</dbReference>
<dbReference type="PANTHER" id="PTHR32439">
    <property type="entry name" value="FERREDOXIN--NITRITE REDUCTASE, CHLOROPLASTIC"/>
    <property type="match status" value="1"/>
</dbReference>
<comment type="caution">
    <text evidence="11">The sequence shown here is derived from an EMBL/GenBank/DDBJ whole genome shotgun (WGS) entry which is preliminary data.</text>
</comment>
<keyword evidence="12" id="KW-1185">Reference proteome</keyword>
<dbReference type="GO" id="GO:0020037">
    <property type="term" value="F:heme binding"/>
    <property type="evidence" value="ECO:0007669"/>
    <property type="project" value="InterPro"/>
</dbReference>
<keyword evidence="3" id="KW-0479">Metal-binding</keyword>
<name>A0A368VD34_9BACT</name>
<keyword evidence="4" id="KW-0560">Oxidoreductase</keyword>
<dbReference type="PANTHER" id="PTHR32439:SF9">
    <property type="entry name" value="BLR3264 PROTEIN"/>
    <property type="match status" value="1"/>
</dbReference>
<dbReference type="GO" id="GO:0046872">
    <property type="term" value="F:metal ion binding"/>
    <property type="evidence" value="ECO:0007669"/>
    <property type="project" value="UniProtKB-KW"/>
</dbReference>
<accession>A0A368VD34</accession>
<keyword evidence="6" id="KW-0411">Iron-sulfur</keyword>
<evidence type="ECO:0000256" key="5">
    <source>
        <dbReference type="ARBA" id="ARBA00023004"/>
    </source>
</evidence>
<dbReference type="Gene3D" id="3.30.110.40">
    <property type="entry name" value="TusA-like domain"/>
    <property type="match status" value="1"/>
</dbReference>
<keyword evidence="1" id="KW-0004">4Fe-4S</keyword>
<dbReference type="Gene3D" id="3.90.480.10">
    <property type="entry name" value="Sulfite Reductase Hemoprotein,Domain 2"/>
    <property type="match status" value="1"/>
</dbReference>
<dbReference type="SUPFAM" id="SSF64307">
    <property type="entry name" value="SirA-like"/>
    <property type="match status" value="1"/>
</dbReference>
<proteinExistence type="predicted"/>
<feature type="domain" description="Nitrite/Sulfite reductase ferredoxin-like" evidence="10">
    <location>
        <begin position="313"/>
        <end position="377"/>
    </location>
</feature>
<dbReference type="CDD" id="cd00291">
    <property type="entry name" value="SirA_YedF_YeeD"/>
    <property type="match status" value="1"/>
</dbReference>
<dbReference type="GO" id="GO:0051539">
    <property type="term" value="F:4 iron, 4 sulfur cluster binding"/>
    <property type="evidence" value="ECO:0007669"/>
    <property type="project" value="UniProtKB-KW"/>
</dbReference>
<dbReference type="InterPro" id="IPR036136">
    <property type="entry name" value="Nit/Sulf_reduc_fer-like_dom_sf"/>
</dbReference>
<dbReference type="RefSeq" id="WP_114436352.1">
    <property type="nucleotide sequence ID" value="NZ_QPIZ01000002.1"/>
</dbReference>
<dbReference type="Proteomes" id="UP000252733">
    <property type="component" value="Unassembled WGS sequence"/>
</dbReference>
<dbReference type="GO" id="GO:0016491">
    <property type="term" value="F:oxidoreductase activity"/>
    <property type="evidence" value="ECO:0007669"/>
    <property type="project" value="UniProtKB-KW"/>
</dbReference>
<dbReference type="AlphaFoldDB" id="A0A368VD34"/>
<keyword evidence="5" id="KW-0408">Iron</keyword>
<gene>
    <name evidence="11" type="ORF">DFO77_102254</name>
</gene>
<reference evidence="11 12" key="1">
    <citation type="submission" date="2018-07" db="EMBL/GenBank/DDBJ databases">
        <title>Freshwater and sediment microbial communities from various areas in North America, analyzing microbe dynamics in response to fracking.</title>
        <authorList>
            <person name="Lamendella R."/>
        </authorList>
    </citation>
    <scope>NUCLEOTIDE SEQUENCE [LARGE SCALE GENOMIC DNA]</scope>
    <source>
        <strain evidence="11 12">160A</strain>
    </source>
</reference>
<dbReference type="PRINTS" id="PR00397">
    <property type="entry name" value="SIROHAEM"/>
</dbReference>
<sequence>MYTIPDSLKSEIESFRQQVSDFRTNKTEAVKFKAIRVPMGIYEQRKNDTYMVRVRCTGGMITPAQLKGVAQAARKYGSGDIHITTRQELQIHNVALENTPDLLESLYSLNLSSRGGGGNTVRNILASEDAGISPDEVFDVTPYLVALTNSLIAEPDSWSLPRKLKIAFSGNDLDNSNVIFNDLGFIATNKNGVNGFRVFMGGGLGSKPSTGNLLFDFLLPEDMLYVTEAVKKLFSNHGNRRNRHKARLRYLFYKLGKEKVFELFFEYFNTLKQESEYSLSLPSLNLKTPEGSQAKSTKNDTPFAHWHRRYVRTQKQTGLFSVEIPFEHGITDADTLENLASFLNPLGNDVIRLNMRQNIRLRHIPGNKLNALFDYLTQLGTDTGMPRILNNLVTCTGADTCRLGICLSKGASSAIRKKISSSNPEVLDSLHNVRINLSGCPNSCGQHQVADLGFYGKASRNDRLYPAYYVTVGGKTGTADAGLGKKLGEISARDLPTLTYEILEEYAGKQNNYSNFNNFLRAEGEEHIKMLLNKYREIPSFDDDKNYYFDWGGQELFSVKGKGQPECSAGMFDMIDFDRDTVSSLQKKLENTDHQEESEGEILNKIVFHASRMLLVTRGIEPKTRTEVFTGFTEHFIDEGYVSQNLKNIVSLAMENKNEEIVSFRNEVFALDKEVNALYDSMDDSLQFKTSKKHGDPEKIEVPTDAPAEKEENIHSKDFSGVACPMNFVKTKIELSKLKTGELLEILLDDGAPINNVPGSVKEEGHEIVAVNKKGEHWSVLIRKV</sequence>
<organism evidence="11 12">
    <name type="scientific">Marinilabilia salmonicolor</name>
    <dbReference type="NCBI Taxonomy" id="989"/>
    <lineage>
        <taxon>Bacteria</taxon>
        <taxon>Pseudomonadati</taxon>
        <taxon>Bacteroidota</taxon>
        <taxon>Bacteroidia</taxon>
        <taxon>Marinilabiliales</taxon>
        <taxon>Marinilabiliaceae</taxon>
        <taxon>Marinilabilia</taxon>
    </lineage>
</organism>
<dbReference type="Gene3D" id="3.30.413.10">
    <property type="entry name" value="Sulfite Reductase Hemoprotein, domain 1"/>
    <property type="match status" value="2"/>
</dbReference>
<dbReference type="InterPro" id="IPR045854">
    <property type="entry name" value="NO2/SO3_Rdtase_4Fe4S_sf"/>
</dbReference>
<evidence type="ECO:0000256" key="2">
    <source>
        <dbReference type="ARBA" id="ARBA00022617"/>
    </source>
</evidence>
<dbReference type="Pfam" id="PF03460">
    <property type="entry name" value="NIR_SIR_ferr"/>
    <property type="match status" value="2"/>
</dbReference>
<evidence type="ECO:0000259" key="10">
    <source>
        <dbReference type="Pfam" id="PF03460"/>
    </source>
</evidence>
<evidence type="ECO:0000259" key="8">
    <source>
        <dbReference type="Pfam" id="PF01077"/>
    </source>
</evidence>